<feature type="domain" description="4Fe-4S ferredoxin-type" evidence="6">
    <location>
        <begin position="327"/>
        <end position="356"/>
    </location>
</feature>
<keyword evidence="4" id="KW-0408">Iron</keyword>
<dbReference type="OrthoDB" id="9803397at2"/>
<comment type="cofactor">
    <cofactor evidence="1">
        <name>[4Fe-4S] cluster</name>
        <dbReference type="ChEBI" id="CHEBI:49883"/>
    </cofactor>
</comment>
<dbReference type="SUPFAM" id="SSF54862">
    <property type="entry name" value="4Fe-4S ferredoxins"/>
    <property type="match status" value="1"/>
</dbReference>
<keyword evidence="5" id="KW-0411">Iron-sulfur</keyword>
<reference evidence="7 8" key="1">
    <citation type="submission" date="2019-04" db="EMBL/GenBank/DDBJ databases">
        <title>Microbes associate with the intestines of laboratory mice.</title>
        <authorList>
            <person name="Navarre W."/>
            <person name="Wong E."/>
            <person name="Huang K.C."/>
            <person name="Tropini C."/>
            <person name="Ng K."/>
            <person name="Yu B."/>
        </authorList>
    </citation>
    <scope>NUCLEOTIDE SEQUENCE [LARGE SCALE GENOMIC DNA]</scope>
    <source>
        <strain evidence="7 8">NM48_B13</strain>
    </source>
</reference>
<gene>
    <name evidence="7" type="ORF">E5982_04255</name>
</gene>
<evidence type="ECO:0000256" key="5">
    <source>
        <dbReference type="ARBA" id="ARBA00023014"/>
    </source>
</evidence>
<evidence type="ECO:0000313" key="8">
    <source>
        <dbReference type="Proteomes" id="UP000309454"/>
    </source>
</evidence>
<keyword evidence="3" id="KW-0479">Metal-binding</keyword>
<dbReference type="GO" id="GO:0046872">
    <property type="term" value="F:metal ion binding"/>
    <property type="evidence" value="ECO:0007669"/>
    <property type="project" value="UniProtKB-KW"/>
</dbReference>
<dbReference type="Pfam" id="PF13187">
    <property type="entry name" value="Fer4_9"/>
    <property type="match status" value="1"/>
</dbReference>
<dbReference type="PROSITE" id="PS51379">
    <property type="entry name" value="4FE4S_FER_2"/>
    <property type="match status" value="3"/>
</dbReference>
<dbReference type="InterPro" id="IPR050157">
    <property type="entry name" value="PSI_iron-sulfur_center"/>
</dbReference>
<dbReference type="Proteomes" id="UP000309454">
    <property type="component" value="Unassembled WGS sequence"/>
</dbReference>
<evidence type="ECO:0000256" key="1">
    <source>
        <dbReference type="ARBA" id="ARBA00001966"/>
    </source>
</evidence>
<dbReference type="InterPro" id="IPR017900">
    <property type="entry name" value="4Fe4S_Fe_S_CS"/>
</dbReference>
<dbReference type="RefSeq" id="WP_136845568.1">
    <property type="nucleotide sequence ID" value="NZ_SSTM01000002.1"/>
</dbReference>
<organism evidence="7 8">
    <name type="scientific">Parvibacter caecicola</name>
    <dbReference type="NCBI Taxonomy" id="747645"/>
    <lineage>
        <taxon>Bacteria</taxon>
        <taxon>Bacillati</taxon>
        <taxon>Actinomycetota</taxon>
        <taxon>Coriobacteriia</taxon>
        <taxon>Coriobacteriales</taxon>
        <taxon>Coriobacteriaceae</taxon>
        <taxon>Parvibacter</taxon>
    </lineage>
</organism>
<name>A0A4T9T988_9ACTN</name>
<dbReference type="AlphaFoldDB" id="A0A4T9T988"/>
<dbReference type="PANTHER" id="PTHR24960:SF79">
    <property type="entry name" value="PHOTOSYSTEM I IRON-SULFUR CENTER"/>
    <property type="match status" value="1"/>
</dbReference>
<comment type="caution">
    <text evidence="7">The sequence shown here is derived from an EMBL/GenBank/DDBJ whole genome shotgun (WGS) entry which is preliminary data.</text>
</comment>
<dbReference type="Gene3D" id="3.30.70.20">
    <property type="match status" value="2"/>
</dbReference>
<evidence type="ECO:0000256" key="3">
    <source>
        <dbReference type="ARBA" id="ARBA00022723"/>
    </source>
</evidence>
<proteinExistence type="predicted"/>
<feature type="domain" description="4Fe-4S ferredoxin-type" evidence="6">
    <location>
        <begin position="53"/>
        <end position="82"/>
    </location>
</feature>
<keyword evidence="8" id="KW-1185">Reference proteome</keyword>
<sequence length="385" mass="41482">MPSLNDVVEVANALDTAAVVAMPDRCVKVRNRNSQCARCEEVCFSHAIDIKLNSIAISGAQCVSCGSCVAVCPTQALVPLEPTAEQLAARVAAAQQNLGKPKAVIACARMEARHIADPDMYAVVPCLGRIEETSLLEIAAAGAEEIVLVDGTCATCKYRDVVPAVDATLACARSLRNLMGSKVLMSRMSDFPLDIPENPAKAVGASRRSFFTDAKAFAQEAAIEVAEKTVLDSLGMGRDEKVASIRERLKVSQAGKMPQFSAERTLRLMDAMCQLGPAPRQDTLQGRDFGSVSIDVERCTGCGMCVMFCPTDALNYSEVESQNDETRLVEFSMADCTQCMLCADACMAKCIEVSDTVETAELFDFEPRLLEIGKARPKPQLFGRK</sequence>
<keyword evidence="2" id="KW-0004">4Fe-4S</keyword>
<dbReference type="EMBL" id="SSTM01000002">
    <property type="protein sequence ID" value="TJW11421.1"/>
    <property type="molecule type" value="Genomic_DNA"/>
</dbReference>
<evidence type="ECO:0000259" key="6">
    <source>
        <dbReference type="PROSITE" id="PS51379"/>
    </source>
</evidence>
<dbReference type="GO" id="GO:0051539">
    <property type="term" value="F:4 iron, 4 sulfur cluster binding"/>
    <property type="evidence" value="ECO:0007669"/>
    <property type="project" value="UniProtKB-KW"/>
</dbReference>
<dbReference type="Pfam" id="PF12838">
    <property type="entry name" value="Fer4_7"/>
    <property type="match status" value="1"/>
</dbReference>
<protein>
    <submittedName>
        <fullName evidence="7">4Fe-4S dicluster domain-containing protein</fullName>
    </submittedName>
</protein>
<dbReference type="InterPro" id="IPR017896">
    <property type="entry name" value="4Fe4S_Fe-S-bd"/>
</dbReference>
<dbReference type="PANTHER" id="PTHR24960">
    <property type="entry name" value="PHOTOSYSTEM I IRON-SULFUR CENTER-RELATED"/>
    <property type="match status" value="1"/>
</dbReference>
<evidence type="ECO:0000256" key="2">
    <source>
        <dbReference type="ARBA" id="ARBA00022485"/>
    </source>
</evidence>
<feature type="domain" description="4Fe-4S ferredoxin-type" evidence="6">
    <location>
        <begin position="290"/>
        <end position="319"/>
    </location>
</feature>
<dbReference type="PROSITE" id="PS00198">
    <property type="entry name" value="4FE4S_FER_1"/>
    <property type="match status" value="2"/>
</dbReference>
<evidence type="ECO:0000256" key="4">
    <source>
        <dbReference type="ARBA" id="ARBA00023004"/>
    </source>
</evidence>
<evidence type="ECO:0000313" key="7">
    <source>
        <dbReference type="EMBL" id="TJW11421.1"/>
    </source>
</evidence>
<accession>A0A4T9T988</accession>